<dbReference type="Proteomes" id="UP000015388">
    <property type="component" value="Chromosome"/>
</dbReference>
<dbReference type="EMBL" id="CP003924">
    <property type="protein sequence ID" value="AGS35059.1"/>
    <property type="molecule type" value="Genomic_DNA"/>
</dbReference>
<gene>
    <name evidence="1" type="ORF">B841_07930</name>
</gene>
<protein>
    <recommendedName>
        <fullName evidence="3">YdhG-like domain-containing protein</fullName>
    </recommendedName>
</protein>
<dbReference type="RefSeq" id="WP_020934992.1">
    <property type="nucleotide sequence ID" value="NC_021915.1"/>
</dbReference>
<evidence type="ECO:0000313" key="1">
    <source>
        <dbReference type="EMBL" id="AGS35059.1"/>
    </source>
</evidence>
<organism evidence="1 2">
    <name type="scientific">Corynebacterium maris DSM 45190</name>
    <dbReference type="NCBI Taxonomy" id="1224163"/>
    <lineage>
        <taxon>Bacteria</taxon>
        <taxon>Bacillati</taxon>
        <taxon>Actinomycetota</taxon>
        <taxon>Actinomycetes</taxon>
        <taxon>Mycobacteriales</taxon>
        <taxon>Corynebacteriaceae</taxon>
        <taxon>Corynebacterium</taxon>
    </lineage>
</organism>
<dbReference type="PATRIC" id="fig|1224163.3.peg.1591"/>
<name>S5SV47_9CORY</name>
<dbReference type="AlphaFoldDB" id="S5SV47"/>
<proteinExistence type="predicted"/>
<evidence type="ECO:0000313" key="2">
    <source>
        <dbReference type="Proteomes" id="UP000015388"/>
    </source>
</evidence>
<sequence>MAARRTPEQKVADNLAMAREKMDSWPTPYPEVARQLHEAVMAVDDGLQARLWYGGVGYARSHSDPVLLFYRVDEDLMSVGVTERSNITAEGPSQLTEAAWYLHAEQAPVTDATIEHVQAIVRRAGDDVRIP</sequence>
<dbReference type="eggNOG" id="COG5646">
    <property type="taxonomic scope" value="Bacteria"/>
</dbReference>
<dbReference type="STRING" id="1224163.B841_07930"/>
<dbReference type="OrthoDB" id="32458at2"/>
<reference evidence="1 2" key="1">
    <citation type="submission" date="2012-11" db="EMBL/GenBank/DDBJ databases">
        <title>The complete genome sequence of Corynebacterium maris Coryn-1 (=DSM 45190).</title>
        <authorList>
            <person name="Schaffert L."/>
            <person name="Albersmeier A."/>
            <person name="Kalinowski J."/>
            <person name="Ruckert C."/>
        </authorList>
    </citation>
    <scope>NUCLEOTIDE SEQUENCE [LARGE SCALE GENOMIC DNA]</scope>
    <source>
        <strain evidence="2">Coryn-1</strain>
    </source>
</reference>
<dbReference type="KEGG" id="cmd:B841_07930"/>
<accession>S5SV47</accession>
<evidence type="ECO:0008006" key="3">
    <source>
        <dbReference type="Google" id="ProtNLM"/>
    </source>
</evidence>
<keyword evidence="2" id="KW-1185">Reference proteome</keyword>
<dbReference type="HOGENOM" id="CLU_133756_0_0_11"/>